<feature type="region of interest" description="Disordered" evidence="3">
    <location>
        <begin position="1"/>
        <end position="21"/>
    </location>
</feature>
<dbReference type="GO" id="GO:0000976">
    <property type="term" value="F:transcription cis-regulatory region binding"/>
    <property type="evidence" value="ECO:0007669"/>
    <property type="project" value="TreeGrafter"/>
</dbReference>
<dbReference type="PANTHER" id="PTHR30055:SF181">
    <property type="entry name" value="BLR6905 PROTEIN"/>
    <property type="match status" value="1"/>
</dbReference>
<dbReference type="AlphaFoldDB" id="A0A6G8KVV9"/>
<feature type="compositionally biased region" description="Low complexity" evidence="3">
    <location>
        <begin position="9"/>
        <end position="18"/>
    </location>
</feature>
<reference evidence="5 6" key="1">
    <citation type="submission" date="2019-02" db="EMBL/GenBank/DDBJ databases">
        <title>Complete Genome Sequence and Methylome Analysis of Brevibacterium luteolum NEB1784.</title>
        <authorList>
            <person name="Fomenkov A."/>
            <person name="Roberts R.J."/>
        </authorList>
    </citation>
    <scope>NUCLEOTIDE SEQUENCE [LARGE SCALE GENOMIC DNA]</scope>
    <source>
        <strain evidence="5 6">NEB1784</strain>
    </source>
</reference>
<gene>
    <name evidence="5" type="ORF">EW640_05125</name>
</gene>
<dbReference type="SUPFAM" id="SSF46689">
    <property type="entry name" value="Homeodomain-like"/>
    <property type="match status" value="1"/>
</dbReference>
<dbReference type="EMBL" id="CP035810">
    <property type="protein sequence ID" value="QIN28725.1"/>
    <property type="molecule type" value="Genomic_DNA"/>
</dbReference>
<dbReference type="PROSITE" id="PS50977">
    <property type="entry name" value="HTH_TETR_2"/>
    <property type="match status" value="1"/>
</dbReference>
<evidence type="ECO:0000256" key="2">
    <source>
        <dbReference type="PROSITE-ProRule" id="PRU00335"/>
    </source>
</evidence>
<dbReference type="PANTHER" id="PTHR30055">
    <property type="entry name" value="HTH-TYPE TRANSCRIPTIONAL REGULATOR RUTR"/>
    <property type="match status" value="1"/>
</dbReference>
<dbReference type="RefSeq" id="WP_165883187.1">
    <property type="nucleotide sequence ID" value="NZ_CP035810.1"/>
</dbReference>
<evidence type="ECO:0000313" key="6">
    <source>
        <dbReference type="Proteomes" id="UP000501518"/>
    </source>
</evidence>
<dbReference type="KEGG" id="blut:EW640_05125"/>
<keyword evidence="1 2" id="KW-0238">DNA-binding</keyword>
<dbReference type="Pfam" id="PF00440">
    <property type="entry name" value="TetR_N"/>
    <property type="match status" value="1"/>
</dbReference>
<sequence>MFSEHVQPAAPRRSSTRASAREKTRATVIAAAENLFLAEGYDAVSIRSIARDAQVSVGTVMGVGNKDELLVEVFTSRILARVASRVASPKTSSTLADELAQLFGDYFELLTADDELARAWGIALLRNQGHAATLIELKSTLTKEIEAVSVKHGAGTITADLTDPLYFVYLGALMNWGTGVCSADDAARTLADTIARLLSSIE</sequence>
<proteinExistence type="predicted"/>
<dbReference type="GO" id="GO:0003700">
    <property type="term" value="F:DNA-binding transcription factor activity"/>
    <property type="evidence" value="ECO:0007669"/>
    <property type="project" value="TreeGrafter"/>
</dbReference>
<feature type="domain" description="HTH tetR-type" evidence="4">
    <location>
        <begin position="22"/>
        <end position="82"/>
    </location>
</feature>
<dbReference type="InterPro" id="IPR001647">
    <property type="entry name" value="HTH_TetR"/>
</dbReference>
<accession>A0A6G8KVV9</accession>
<evidence type="ECO:0000313" key="5">
    <source>
        <dbReference type="EMBL" id="QIN28725.1"/>
    </source>
</evidence>
<evidence type="ECO:0000259" key="4">
    <source>
        <dbReference type="PROSITE" id="PS50977"/>
    </source>
</evidence>
<dbReference type="InterPro" id="IPR009057">
    <property type="entry name" value="Homeodomain-like_sf"/>
</dbReference>
<evidence type="ECO:0000256" key="1">
    <source>
        <dbReference type="ARBA" id="ARBA00023125"/>
    </source>
</evidence>
<feature type="DNA-binding region" description="H-T-H motif" evidence="2">
    <location>
        <begin position="45"/>
        <end position="64"/>
    </location>
</feature>
<protein>
    <submittedName>
        <fullName evidence="5">TetR/AcrR family transcriptional regulator</fullName>
    </submittedName>
</protein>
<name>A0A6G8KVV9_9MICO</name>
<dbReference type="Proteomes" id="UP000501518">
    <property type="component" value="Chromosome"/>
</dbReference>
<dbReference type="InterPro" id="IPR050109">
    <property type="entry name" value="HTH-type_TetR-like_transc_reg"/>
</dbReference>
<dbReference type="Gene3D" id="1.10.357.10">
    <property type="entry name" value="Tetracycline Repressor, domain 2"/>
    <property type="match status" value="1"/>
</dbReference>
<organism evidence="5 6">
    <name type="scientific">Brevibacterium luteolum</name>
    <dbReference type="NCBI Taxonomy" id="199591"/>
    <lineage>
        <taxon>Bacteria</taxon>
        <taxon>Bacillati</taxon>
        <taxon>Actinomycetota</taxon>
        <taxon>Actinomycetes</taxon>
        <taxon>Micrococcales</taxon>
        <taxon>Brevibacteriaceae</taxon>
        <taxon>Brevibacterium</taxon>
    </lineage>
</organism>
<evidence type="ECO:0000256" key="3">
    <source>
        <dbReference type="SAM" id="MobiDB-lite"/>
    </source>
</evidence>